<reference evidence="3" key="1">
    <citation type="submission" date="2020-05" db="EMBL/GenBank/DDBJ databases">
        <title>WGS assembly of Panicum virgatum.</title>
        <authorList>
            <person name="Lovell J.T."/>
            <person name="Jenkins J."/>
            <person name="Shu S."/>
            <person name="Juenger T.E."/>
            <person name="Schmutz J."/>
        </authorList>
    </citation>
    <scope>NUCLEOTIDE SEQUENCE</scope>
    <source>
        <strain evidence="3">AP13</strain>
    </source>
</reference>
<dbReference type="InterPro" id="IPR016140">
    <property type="entry name" value="Bifunc_inhib/LTP/seed_store"/>
</dbReference>
<keyword evidence="4" id="KW-1185">Reference proteome</keyword>
<gene>
    <name evidence="3" type="ORF">PVAP13_3NG173700</name>
</gene>
<accession>A0A8T0UHV3</accession>
<comment type="caution">
    <text evidence="3">The sequence shown here is derived from an EMBL/GenBank/DDBJ whole genome shotgun (WGS) entry which is preliminary data.</text>
</comment>
<name>A0A8T0UHV3_PANVG</name>
<dbReference type="PANTHER" id="PTHR33286">
    <property type="entry name" value="BIFUNCTIONAL INHIBITOR/LIPID-TRANSFER PROTEIN/SEED STORAGE 2S ALBUMIN SUPERFAMILY PROTEIN"/>
    <property type="match status" value="1"/>
</dbReference>
<evidence type="ECO:0000313" key="4">
    <source>
        <dbReference type="Proteomes" id="UP000823388"/>
    </source>
</evidence>
<proteinExistence type="predicted"/>
<dbReference type="Pfam" id="PF14368">
    <property type="entry name" value="LTP_2"/>
    <property type="match status" value="1"/>
</dbReference>
<evidence type="ECO:0000256" key="1">
    <source>
        <dbReference type="SAM" id="SignalP"/>
    </source>
</evidence>
<dbReference type="PANTHER" id="PTHR33286:SF24">
    <property type="entry name" value="BIFUNCTIONAL INHIBITOR_PLANT LIPID TRANSFER PROTEIN_SEED STORAGE HELICAL DOMAIN-CONTAINING PROTEIN"/>
    <property type="match status" value="1"/>
</dbReference>
<evidence type="ECO:0000313" key="3">
    <source>
        <dbReference type="EMBL" id="KAG2620354.1"/>
    </source>
</evidence>
<protein>
    <recommendedName>
        <fullName evidence="2">Bifunctional inhibitor/plant lipid transfer protein/seed storage helical domain-containing protein</fullName>
    </recommendedName>
</protein>
<evidence type="ECO:0000259" key="2">
    <source>
        <dbReference type="Pfam" id="PF14368"/>
    </source>
</evidence>
<feature type="signal peptide" evidence="1">
    <location>
        <begin position="1"/>
        <end position="18"/>
    </location>
</feature>
<keyword evidence="1" id="KW-0732">Signal</keyword>
<dbReference type="Proteomes" id="UP000823388">
    <property type="component" value="Chromosome 3N"/>
</dbReference>
<feature type="domain" description="Bifunctional inhibitor/plant lipid transfer protein/seed storage helical" evidence="2">
    <location>
        <begin position="20"/>
        <end position="101"/>
    </location>
</feature>
<dbReference type="EMBL" id="CM029042">
    <property type="protein sequence ID" value="KAG2620354.1"/>
    <property type="molecule type" value="Genomic_DNA"/>
</dbReference>
<feature type="chain" id="PRO_5035922846" description="Bifunctional inhibitor/plant lipid transfer protein/seed storage helical domain-containing protein" evidence="1">
    <location>
        <begin position="19"/>
        <end position="122"/>
    </location>
</feature>
<organism evidence="3 4">
    <name type="scientific">Panicum virgatum</name>
    <name type="common">Blackwell switchgrass</name>
    <dbReference type="NCBI Taxonomy" id="38727"/>
    <lineage>
        <taxon>Eukaryota</taxon>
        <taxon>Viridiplantae</taxon>
        <taxon>Streptophyta</taxon>
        <taxon>Embryophyta</taxon>
        <taxon>Tracheophyta</taxon>
        <taxon>Spermatophyta</taxon>
        <taxon>Magnoliopsida</taxon>
        <taxon>Liliopsida</taxon>
        <taxon>Poales</taxon>
        <taxon>Poaceae</taxon>
        <taxon>PACMAD clade</taxon>
        <taxon>Panicoideae</taxon>
        <taxon>Panicodae</taxon>
        <taxon>Paniceae</taxon>
        <taxon>Panicinae</taxon>
        <taxon>Panicum</taxon>
        <taxon>Panicum sect. Hiantes</taxon>
    </lineage>
</organism>
<sequence length="122" mass="13202">MATIKLILQLLVYTSVFTISTVHQVCGDKAKGYVVKRCFNFIKNGGAYRSPDHYCLMACTTSNMISICCGMTAKDQKKISMAKFVCLAQECGQPVPPGTKCASYTVPTPFSCTISITKGAQP</sequence>
<dbReference type="AlphaFoldDB" id="A0A8T0UHV3"/>